<dbReference type="GO" id="GO:0090694">
    <property type="term" value="C:Scc2-Scc4 cohesin loading complex"/>
    <property type="evidence" value="ECO:0007669"/>
    <property type="project" value="TreeGrafter"/>
</dbReference>
<dbReference type="SUPFAM" id="SSF48371">
    <property type="entry name" value="ARM repeat"/>
    <property type="match status" value="1"/>
</dbReference>
<dbReference type="GO" id="GO:0140588">
    <property type="term" value="P:chromatin looping"/>
    <property type="evidence" value="ECO:0007669"/>
    <property type="project" value="InterPro"/>
</dbReference>
<sequence>MSTDTVASTSSDTIVQQKRPSGLDKPSTSNANGDSTYVAPVLEGRDNTQLRRQMASVGKQPKASQQRKKRDQVESLYDSLTDYFDPSDGRRHRKRTKTLEEEQADQRDLELIAAMEAQSGAAVFNEVSDVECSEEQKRSDVSEDGHKFYDKKDRRRKKREDVIERPPTPTDVIQKRDQEWSERQRKRQEKFRRRKGNDSDHECWNNDVMAEHDSKARLNVIIDQIFDQVEDIDMMNIANDSKDRDESCDEEDEGVSQELLIERTVLDDLRNEVQKLLTWKKLTSVNRLVKLITILERNMRDVVSSDGTRLLVPIISEDEGEEDDQALRELIDDRLIRGADSACTILLVMTCHKMPKQVYIEDAIERSINLCRHYLKSIIYPASDPMYGSGRKQRSDEKRRKKVEQVQRSPTVQLLYSRMTDLVHNFSNLVRQTDVAEICLHHLASIAIQAFFVNNVGELQQNACNLAANIFTNAKEPFRMGMLNDILNSLHRSPSGRNANNGYRFGTEQWISNTTVLVLQLLQSVVRVPERILSRGHRDDVDAQEDVETDSVVPSSYKEVQALAQAFASGFLNKCSSKGNKNECEEDYRALFDGFLQDMLTAFNKPEFPAAEMFLQVVGNLLVKNCRNKSADITVRTVSFEYLGLITSRLRSSMIWSVENSKEHMDLVVKTIKYEDNVQEDGTSLWPTVEEVDISDMTFSEKQMELERALLDYIIVNKDITVEYAVRFYCCVWYKEILEDLQELETRYAESKRENLSEKEHRKNESRFLKKVKRAEAQKLFLIDLLNKKKDRQRRYENAKRFGSSMLESDVAWCIKYLASKREFTHSFDSFLKQIVNGITNETTVSLRTKAMRCLTQIIESDQSVLLMPEVSSAAHNRMTDSNAAVREATVEMIGKFVVANYEAIPTYYPLLAERLMDTGVAVRKRVIRIMREICEKYPNFEQIPNMLSQIVRRVQDEDGVKKLVLDTFQLLWFQPVPERNTPALLKKVMVMTKVVQICAEEVKLETLEMLFQSVLKQADKSVLFASQQIVDMFMDNILTLENMIATGNGLPISASAEDLTSAELHKSNQERLLACLNTLTLFSKVCIIINGRRSDWLQSSK</sequence>
<dbReference type="Pfam" id="PF20168">
    <property type="entry name" value="PDS5"/>
    <property type="match status" value="1"/>
</dbReference>
<dbReference type="InterPro" id="IPR033031">
    <property type="entry name" value="Scc2/Nipped-B"/>
</dbReference>
<name>A0A0D8XT64_DICVI</name>
<evidence type="ECO:0000313" key="3">
    <source>
        <dbReference type="EMBL" id="KJH47695.1"/>
    </source>
</evidence>
<gene>
    <name evidence="3" type="ORF">DICVIV_06219</name>
</gene>
<keyword evidence="4" id="KW-1185">Reference proteome</keyword>
<dbReference type="Gene3D" id="1.25.10.10">
    <property type="entry name" value="Leucine-rich Repeat Variant"/>
    <property type="match status" value="1"/>
</dbReference>
<organism evidence="3 4">
    <name type="scientific">Dictyocaulus viviparus</name>
    <name type="common">Bovine lungworm</name>
    <dbReference type="NCBI Taxonomy" id="29172"/>
    <lineage>
        <taxon>Eukaryota</taxon>
        <taxon>Metazoa</taxon>
        <taxon>Ecdysozoa</taxon>
        <taxon>Nematoda</taxon>
        <taxon>Chromadorea</taxon>
        <taxon>Rhabditida</taxon>
        <taxon>Rhabditina</taxon>
        <taxon>Rhabditomorpha</taxon>
        <taxon>Strongyloidea</taxon>
        <taxon>Metastrongylidae</taxon>
        <taxon>Dictyocaulus</taxon>
    </lineage>
</organism>
<dbReference type="GO" id="GO:0003682">
    <property type="term" value="F:chromatin binding"/>
    <property type="evidence" value="ECO:0007669"/>
    <property type="project" value="TreeGrafter"/>
</dbReference>
<dbReference type="Proteomes" id="UP000053766">
    <property type="component" value="Unassembled WGS sequence"/>
</dbReference>
<dbReference type="STRING" id="29172.A0A0D8XT64"/>
<dbReference type="PANTHER" id="PTHR21704">
    <property type="entry name" value="NIPPED-B-LIKE PROTEIN DELANGIN SCC2-RELATED"/>
    <property type="match status" value="1"/>
</dbReference>
<feature type="compositionally biased region" description="Polar residues" evidence="2">
    <location>
        <begin position="26"/>
        <end position="35"/>
    </location>
</feature>
<dbReference type="OrthoDB" id="5872998at2759"/>
<feature type="compositionally biased region" description="Basic and acidic residues" evidence="2">
    <location>
        <begin position="173"/>
        <end position="183"/>
    </location>
</feature>
<proteinExistence type="predicted"/>
<feature type="region of interest" description="Disordered" evidence="2">
    <location>
        <begin position="126"/>
        <end position="204"/>
    </location>
</feature>
<feature type="region of interest" description="Disordered" evidence="2">
    <location>
        <begin position="1"/>
        <end position="106"/>
    </location>
</feature>
<dbReference type="GO" id="GO:0034087">
    <property type="term" value="P:establishment of mitotic sister chromatid cohesion"/>
    <property type="evidence" value="ECO:0007669"/>
    <property type="project" value="TreeGrafter"/>
</dbReference>
<dbReference type="InterPro" id="IPR011989">
    <property type="entry name" value="ARM-like"/>
</dbReference>
<dbReference type="AlphaFoldDB" id="A0A0D8XT64"/>
<evidence type="ECO:0000256" key="1">
    <source>
        <dbReference type="SAM" id="Coils"/>
    </source>
</evidence>
<evidence type="ECO:0000313" key="4">
    <source>
        <dbReference type="Proteomes" id="UP000053766"/>
    </source>
</evidence>
<dbReference type="GO" id="GO:1990414">
    <property type="term" value="P:replication-born double-strand break repair via sister chromatid exchange"/>
    <property type="evidence" value="ECO:0007669"/>
    <property type="project" value="TreeGrafter"/>
</dbReference>
<dbReference type="GO" id="GO:0071169">
    <property type="term" value="P:establishment of protein localization to chromatin"/>
    <property type="evidence" value="ECO:0007669"/>
    <property type="project" value="TreeGrafter"/>
</dbReference>
<feature type="compositionally biased region" description="Low complexity" evidence="2">
    <location>
        <begin position="1"/>
        <end position="13"/>
    </location>
</feature>
<dbReference type="GO" id="GO:0061775">
    <property type="term" value="F:cohesin loader activity"/>
    <property type="evidence" value="ECO:0007669"/>
    <property type="project" value="InterPro"/>
</dbReference>
<dbReference type="EMBL" id="KN716296">
    <property type="protein sequence ID" value="KJH47695.1"/>
    <property type="molecule type" value="Genomic_DNA"/>
</dbReference>
<feature type="compositionally biased region" description="Basic and acidic residues" evidence="2">
    <location>
        <begin position="134"/>
        <end position="152"/>
    </location>
</feature>
<dbReference type="PANTHER" id="PTHR21704:SF18">
    <property type="entry name" value="NIPPED-B-LIKE PROTEIN"/>
    <property type="match status" value="1"/>
</dbReference>
<dbReference type="GO" id="GO:0010468">
    <property type="term" value="P:regulation of gene expression"/>
    <property type="evidence" value="ECO:0007669"/>
    <property type="project" value="InterPro"/>
</dbReference>
<keyword evidence="1" id="KW-0175">Coiled coil</keyword>
<feature type="compositionally biased region" description="Basic residues" evidence="2">
    <location>
        <begin position="184"/>
        <end position="195"/>
    </location>
</feature>
<feature type="compositionally biased region" description="Basic and acidic residues" evidence="2">
    <location>
        <begin position="97"/>
        <end position="106"/>
    </location>
</feature>
<evidence type="ECO:0000256" key="2">
    <source>
        <dbReference type="SAM" id="MobiDB-lite"/>
    </source>
</evidence>
<reference evidence="4" key="2">
    <citation type="journal article" date="2016" name="Sci. Rep.">
        <title>Dictyocaulus viviparus genome, variome and transcriptome elucidate lungworm biology and support future intervention.</title>
        <authorList>
            <person name="McNulty S.N."/>
            <person name="Strube C."/>
            <person name="Rosa B.A."/>
            <person name="Martin J.C."/>
            <person name="Tyagi R."/>
            <person name="Choi Y.J."/>
            <person name="Wang Q."/>
            <person name="Hallsworth Pepin K."/>
            <person name="Zhang X."/>
            <person name="Ozersky P."/>
            <person name="Wilson R.K."/>
            <person name="Sternberg P.W."/>
            <person name="Gasser R.B."/>
            <person name="Mitreva M."/>
        </authorList>
    </citation>
    <scope>NUCLEOTIDE SEQUENCE [LARGE SCALE GENOMIC DNA]</scope>
    <source>
        <strain evidence="4">HannoverDv2000</strain>
    </source>
</reference>
<reference evidence="3 4" key="1">
    <citation type="submission" date="2013-11" db="EMBL/GenBank/DDBJ databases">
        <title>Draft genome of the bovine lungworm Dictyocaulus viviparus.</title>
        <authorList>
            <person name="Mitreva M."/>
        </authorList>
    </citation>
    <scope>NUCLEOTIDE SEQUENCE [LARGE SCALE GENOMIC DNA]</scope>
    <source>
        <strain evidence="3 4">HannoverDv2000</strain>
    </source>
</reference>
<dbReference type="InterPro" id="IPR016024">
    <property type="entry name" value="ARM-type_fold"/>
</dbReference>
<feature type="coiled-coil region" evidence="1">
    <location>
        <begin position="734"/>
        <end position="761"/>
    </location>
</feature>
<protein>
    <submittedName>
        <fullName evidence="3">HEAT repeat protein</fullName>
    </submittedName>
</protein>
<accession>A0A0D8XT64</accession>